<dbReference type="AlphaFoldDB" id="A0A939MGS8"/>
<evidence type="ECO:0000256" key="1">
    <source>
        <dbReference type="SAM" id="Phobius"/>
    </source>
</evidence>
<evidence type="ECO:0000313" key="3">
    <source>
        <dbReference type="Proteomes" id="UP000664382"/>
    </source>
</evidence>
<keyword evidence="3" id="KW-1185">Reference proteome</keyword>
<comment type="caution">
    <text evidence="2">The sequence shown here is derived from an EMBL/GenBank/DDBJ whole genome shotgun (WGS) entry which is preliminary data.</text>
</comment>
<reference evidence="2" key="1">
    <citation type="submission" date="2021-03" db="EMBL/GenBank/DDBJ databases">
        <title>Leucobacter chromiisoli sp. nov., isolated from chromium-containing soil of chemical plant.</title>
        <authorList>
            <person name="Xu Z."/>
        </authorList>
    </citation>
    <scope>NUCLEOTIDE SEQUENCE</scope>
    <source>
        <strain evidence="2">S27</strain>
    </source>
</reference>
<evidence type="ECO:0000313" key="2">
    <source>
        <dbReference type="EMBL" id="MBO1900618.1"/>
    </source>
</evidence>
<proteinExistence type="predicted"/>
<dbReference type="RefSeq" id="WP_208095257.1">
    <property type="nucleotide sequence ID" value="NZ_JAGDYM010000003.1"/>
</dbReference>
<accession>A0A939MGS8</accession>
<dbReference type="Proteomes" id="UP000664382">
    <property type="component" value="Unassembled WGS sequence"/>
</dbReference>
<dbReference type="Pfam" id="PF18986">
    <property type="entry name" value="DUF5719"/>
    <property type="match status" value="1"/>
</dbReference>
<feature type="transmembrane region" description="Helical" evidence="1">
    <location>
        <begin position="12"/>
        <end position="35"/>
    </location>
</feature>
<keyword evidence="1" id="KW-1133">Transmembrane helix</keyword>
<protein>
    <recommendedName>
        <fullName evidence="4">Large extracellular alpha-helical protein</fullName>
    </recommendedName>
</protein>
<sequence>MSGGANRVLVGGLRAATGVLIIAAAAAMALFLGAVELPAVERDPVAIQVDTRQNAEQIRVCAGSFAELGADPERSGTALPVGTAAVVQAGSADEQFELEREEPGGSAPQVFRAAADETFAAAQRQDVSSDNLRGLTALACAEPLNEQWLVGGATSVGVSTTLNLGNPYDVPATVELTVYDEEGELDAAQTSGVLVPARGERVVSLNGYAPGRERLAVRVVSTGAAVTASLGVGQVDGLSSFAVDTVTRQAEAQNTLVVPGIVNLSEHEHGPGDAGELDAFPVVVRALSASGEAKTARVRALLGTGGSEDLGTLEFDGAAVAELIVRHWPEEAHAIVIEADAPIVGGVLASADAGGEHDYAWYAPAPELPEETEHAVAVVDGGSLVIANPGSSEAEVRVSGAKTDPSDYVVPAGGAMVVRAPADARLSSTVPVFATVRVASRSDLAAYPVLAAAERTTALTVYPR</sequence>
<keyword evidence="1" id="KW-0472">Membrane</keyword>
<name>A0A939MGS8_9MICO</name>
<gene>
    <name evidence="2" type="ORF">J4H92_01480</name>
</gene>
<keyword evidence="1" id="KW-0812">Transmembrane</keyword>
<dbReference type="InterPro" id="IPR043777">
    <property type="entry name" value="DUF5719"/>
</dbReference>
<organism evidence="2 3">
    <name type="scientific">Leucobacter weissii</name>
    <dbReference type="NCBI Taxonomy" id="1983706"/>
    <lineage>
        <taxon>Bacteria</taxon>
        <taxon>Bacillati</taxon>
        <taxon>Actinomycetota</taxon>
        <taxon>Actinomycetes</taxon>
        <taxon>Micrococcales</taxon>
        <taxon>Microbacteriaceae</taxon>
        <taxon>Leucobacter</taxon>
    </lineage>
</organism>
<dbReference type="EMBL" id="JAGDYM010000003">
    <property type="protein sequence ID" value="MBO1900618.1"/>
    <property type="molecule type" value="Genomic_DNA"/>
</dbReference>
<evidence type="ECO:0008006" key="4">
    <source>
        <dbReference type="Google" id="ProtNLM"/>
    </source>
</evidence>